<dbReference type="EMBL" id="JEMX01000095">
    <property type="protein sequence ID" value="EXI77662.1"/>
    <property type="molecule type" value="Genomic_DNA"/>
</dbReference>
<dbReference type="Proteomes" id="UP000021816">
    <property type="component" value="Unassembled WGS sequence"/>
</dbReference>
<dbReference type="InterPro" id="IPR002197">
    <property type="entry name" value="HTH_Fis"/>
</dbReference>
<protein>
    <submittedName>
        <fullName evidence="1">Response regulator GlrR</fullName>
    </submittedName>
</protein>
<dbReference type="STRING" id="1454003.AW10_03592"/>
<evidence type="ECO:0000313" key="2">
    <source>
        <dbReference type="Proteomes" id="UP000021816"/>
    </source>
</evidence>
<organism evidence="1 2">
    <name type="scientific">Candidatus Accumulibacter appositus</name>
    <dbReference type="NCBI Taxonomy" id="1454003"/>
    <lineage>
        <taxon>Bacteria</taxon>
        <taxon>Pseudomonadati</taxon>
        <taxon>Pseudomonadota</taxon>
        <taxon>Betaproteobacteria</taxon>
        <taxon>Candidatus Accumulibacter</taxon>
    </lineage>
</organism>
<evidence type="ECO:0000313" key="1">
    <source>
        <dbReference type="EMBL" id="EXI77662.1"/>
    </source>
</evidence>
<dbReference type="AlphaFoldDB" id="A0A011PKU1"/>
<sequence length="52" mass="5733">MLQAFERGQLLRLMSESAGNVSSAARLAGKERRALGKLLKKHGIAPENFRHS</sequence>
<reference evidence="1 2" key="1">
    <citation type="submission" date="2014-02" db="EMBL/GenBank/DDBJ databases">
        <title>Expanding our view of genomic diversity in Candidatus Accumulibacter clades.</title>
        <authorList>
            <person name="Skennerton C.T."/>
            <person name="Barr J.J."/>
            <person name="Slater F.R."/>
            <person name="Bond P.L."/>
            <person name="Tyson G.W."/>
        </authorList>
    </citation>
    <scope>NUCLEOTIDE SEQUENCE [LARGE SCALE GENOMIC DNA]</scope>
    <source>
        <strain evidence="2">BA-92</strain>
    </source>
</reference>
<dbReference type="SUPFAM" id="SSF46689">
    <property type="entry name" value="Homeodomain-like"/>
    <property type="match status" value="1"/>
</dbReference>
<comment type="caution">
    <text evidence="1">The sequence shown here is derived from an EMBL/GenBank/DDBJ whole genome shotgun (WGS) entry which is preliminary data.</text>
</comment>
<accession>A0A011PKU1</accession>
<dbReference type="PATRIC" id="fig|1454003.3.peg.3650"/>
<gene>
    <name evidence="1" type="ORF">AW10_03592</name>
</gene>
<proteinExistence type="predicted"/>
<dbReference type="Gene3D" id="1.10.10.60">
    <property type="entry name" value="Homeodomain-like"/>
    <property type="match status" value="1"/>
</dbReference>
<dbReference type="InterPro" id="IPR009057">
    <property type="entry name" value="Homeodomain-like_sf"/>
</dbReference>
<dbReference type="GO" id="GO:0043565">
    <property type="term" value="F:sequence-specific DNA binding"/>
    <property type="evidence" value="ECO:0007669"/>
    <property type="project" value="InterPro"/>
</dbReference>
<name>A0A011PKU1_9PROT</name>
<dbReference type="PRINTS" id="PR01590">
    <property type="entry name" value="HTHFIS"/>
</dbReference>